<keyword evidence="2" id="KW-0963">Cytoplasm</keyword>
<evidence type="ECO:0000313" key="5">
    <source>
        <dbReference type="Proteomes" id="UP000837801"/>
    </source>
</evidence>
<organism evidence="4 5">
    <name type="scientific">[Candida] railenensis</name>
    <dbReference type="NCBI Taxonomy" id="45579"/>
    <lineage>
        <taxon>Eukaryota</taxon>
        <taxon>Fungi</taxon>
        <taxon>Dikarya</taxon>
        <taxon>Ascomycota</taxon>
        <taxon>Saccharomycotina</taxon>
        <taxon>Pichiomycetes</taxon>
        <taxon>Debaryomycetaceae</taxon>
        <taxon>Kurtzmaniella</taxon>
    </lineage>
</organism>
<dbReference type="GO" id="GO:0016925">
    <property type="term" value="P:protein sumoylation"/>
    <property type="evidence" value="ECO:0007669"/>
    <property type="project" value="TreeGrafter"/>
</dbReference>
<dbReference type="AlphaFoldDB" id="A0A9P0VZ30"/>
<evidence type="ECO:0000313" key="4">
    <source>
        <dbReference type="EMBL" id="CAH2353544.1"/>
    </source>
</evidence>
<dbReference type="GO" id="GO:0031510">
    <property type="term" value="C:SUMO activating enzyme complex"/>
    <property type="evidence" value="ECO:0007669"/>
    <property type="project" value="TreeGrafter"/>
</dbReference>
<dbReference type="GO" id="GO:0005737">
    <property type="term" value="C:cytoplasm"/>
    <property type="evidence" value="ECO:0007669"/>
    <property type="project" value="UniProtKB-SubCell"/>
</dbReference>
<dbReference type="PANTHER" id="PTHR10953">
    <property type="entry name" value="UBIQUITIN-ACTIVATING ENZYME E1"/>
    <property type="match status" value="1"/>
</dbReference>
<comment type="subcellular location">
    <subcellularLocation>
        <location evidence="1">Cytoplasm</location>
    </subcellularLocation>
</comment>
<gene>
    <name evidence="4" type="ORF">CLIB1423_11S02146</name>
</gene>
<dbReference type="InterPro" id="IPR045886">
    <property type="entry name" value="ThiF/MoeB/HesA"/>
</dbReference>
<sequence>MEQESLTADEIALYDRQIRLWGMGTQLRLRSAKVLVINLSAVGTEVVKNLVLGGLNSLEILDSSKVKEEDFSAQFFLPNDDSIVGDLKLLHALPQIQELNNRVTITSNTRPLNENEGSYFKKFDLVIATELSSKSEILWLNGITRESNIPLYVSGLHGMFGYIINDLIRHESEAEREIGNQPRVVGTSISGNKTIIGVQYNKLTNKELVKVEDVYSQLDNVLSSKKVSSQLNKRQMRRLSASLPLIFTLFDWQRPTDIEADLDNSKLKAAAINMCQHLNIPSTVITDEYVELVCKQAFTEFSPTAAILGGCLAQDVIQFLSKKESPINNCLILDGIRSEMPIYSL</sequence>
<evidence type="ECO:0000259" key="3">
    <source>
        <dbReference type="Pfam" id="PF00899"/>
    </source>
</evidence>
<dbReference type="OrthoDB" id="1708823at2759"/>
<dbReference type="SUPFAM" id="SSF69572">
    <property type="entry name" value="Activating enzymes of the ubiquitin-like proteins"/>
    <property type="match status" value="1"/>
</dbReference>
<dbReference type="PANTHER" id="PTHR10953:SF162">
    <property type="entry name" value="SUMO-ACTIVATING ENZYME SUBUNIT 1"/>
    <property type="match status" value="1"/>
</dbReference>
<dbReference type="Gene3D" id="3.40.50.720">
    <property type="entry name" value="NAD(P)-binding Rossmann-like Domain"/>
    <property type="match status" value="1"/>
</dbReference>
<dbReference type="InterPro" id="IPR000594">
    <property type="entry name" value="ThiF_NAD_FAD-bd"/>
</dbReference>
<evidence type="ECO:0000256" key="2">
    <source>
        <dbReference type="ARBA" id="ARBA00022490"/>
    </source>
</evidence>
<dbReference type="InterPro" id="IPR035985">
    <property type="entry name" value="Ubiquitin-activating_enz"/>
</dbReference>
<feature type="domain" description="THIF-type NAD/FAD binding fold" evidence="3">
    <location>
        <begin position="14"/>
        <end position="340"/>
    </location>
</feature>
<accession>A0A9P0VZ30</accession>
<dbReference type="GO" id="GO:0019948">
    <property type="term" value="F:SUMO activating enzyme activity"/>
    <property type="evidence" value="ECO:0007669"/>
    <property type="project" value="TreeGrafter"/>
</dbReference>
<proteinExistence type="predicted"/>
<dbReference type="Pfam" id="PF00899">
    <property type="entry name" value="ThiF"/>
    <property type="match status" value="1"/>
</dbReference>
<comment type="caution">
    <text evidence="4">The sequence shown here is derived from an EMBL/GenBank/DDBJ whole genome shotgun (WGS) entry which is preliminary data.</text>
</comment>
<dbReference type="EMBL" id="CAKXYY010000011">
    <property type="protein sequence ID" value="CAH2353544.1"/>
    <property type="molecule type" value="Genomic_DNA"/>
</dbReference>
<keyword evidence="5" id="KW-1185">Reference proteome</keyword>
<reference evidence="4" key="1">
    <citation type="submission" date="2022-03" db="EMBL/GenBank/DDBJ databases">
        <authorList>
            <person name="Legras J.-L."/>
            <person name="Devillers H."/>
            <person name="Grondin C."/>
        </authorList>
    </citation>
    <scope>NUCLEOTIDE SEQUENCE</scope>
    <source>
        <strain evidence="4">CLIB 1423</strain>
    </source>
</reference>
<name>A0A9P0VZ30_9ASCO</name>
<evidence type="ECO:0000256" key="1">
    <source>
        <dbReference type="ARBA" id="ARBA00004496"/>
    </source>
</evidence>
<protein>
    <submittedName>
        <fullName evidence="4">DNA damage tolerance protein RHC31</fullName>
    </submittedName>
</protein>
<dbReference type="Proteomes" id="UP000837801">
    <property type="component" value="Unassembled WGS sequence"/>
</dbReference>